<dbReference type="PANTHER" id="PTHR11431:SF75">
    <property type="entry name" value="FERRITIN"/>
    <property type="match status" value="1"/>
</dbReference>
<feature type="domain" description="Ferritin-like diiron" evidence="7">
    <location>
        <begin position="26"/>
        <end position="178"/>
    </location>
</feature>
<dbReference type="InterPro" id="IPR008331">
    <property type="entry name" value="Ferritin_DPS_dom"/>
</dbReference>
<dbReference type="GO" id="GO:0008199">
    <property type="term" value="F:ferric iron binding"/>
    <property type="evidence" value="ECO:0007669"/>
    <property type="project" value="InterPro"/>
</dbReference>
<name>A0A9W9EQQ4_9EURO</name>
<dbReference type="Gene3D" id="1.20.1260.10">
    <property type="match status" value="1"/>
</dbReference>
<feature type="binding site" evidence="5">
    <location>
        <position position="126"/>
    </location>
    <ligand>
        <name>Fe cation</name>
        <dbReference type="ChEBI" id="CHEBI:24875"/>
        <label>1</label>
    </ligand>
</feature>
<dbReference type="OrthoDB" id="186462at2759"/>
<reference evidence="8" key="1">
    <citation type="submission" date="2022-11" db="EMBL/GenBank/DDBJ databases">
        <authorList>
            <person name="Petersen C."/>
        </authorList>
    </citation>
    <scope>NUCLEOTIDE SEQUENCE</scope>
    <source>
        <strain evidence="8">IBT 34128</strain>
    </source>
</reference>
<evidence type="ECO:0000313" key="9">
    <source>
        <dbReference type="Proteomes" id="UP001141434"/>
    </source>
</evidence>
<keyword evidence="2 6" id="KW-0409">Iron storage</keyword>
<feature type="binding site" evidence="5">
    <location>
        <position position="43"/>
    </location>
    <ligand>
        <name>Fe cation</name>
        <dbReference type="ChEBI" id="CHEBI:24875"/>
        <label>1</label>
    </ligand>
</feature>
<accession>A0A9W9EQQ4</accession>
<proteinExistence type="inferred from homology"/>
<reference evidence="8" key="2">
    <citation type="journal article" date="2023" name="IMA Fungus">
        <title>Comparative genomic study of the Penicillium genus elucidates a diverse pangenome and 15 lateral gene transfer events.</title>
        <authorList>
            <person name="Petersen C."/>
            <person name="Sorensen T."/>
            <person name="Nielsen M.R."/>
            <person name="Sondergaard T.E."/>
            <person name="Sorensen J.L."/>
            <person name="Fitzpatrick D.A."/>
            <person name="Frisvad J.C."/>
            <person name="Nielsen K.L."/>
        </authorList>
    </citation>
    <scope>NUCLEOTIDE SEQUENCE</scope>
    <source>
        <strain evidence="8">IBT 34128</strain>
    </source>
</reference>
<dbReference type="SUPFAM" id="SSF47240">
    <property type="entry name" value="Ferritin-like"/>
    <property type="match status" value="1"/>
</dbReference>
<evidence type="ECO:0000256" key="4">
    <source>
        <dbReference type="ARBA" id="ARBA00023004"/>
    </source>
</evidence>
<dbReference type="Proteomes" id="UP001141434">
    <property type="component" value="Unassembled WGS sequence"/>
</dbReference>
<organism evidence="8 9">
    <name type="scientific">Penicillium alfredii</name>
    <dbReference type="NCBI Taxonomy" id="1506179"/>
    <lineage>
        <taxon>Eukaryota</taxon>
        <taxon>Fungi</taxon>
        <taxon>Dikarya</taxon>
        <taxon>Ascomycota</taxon>
        <taxon>Pezizomycotina</taxon>
        <taxon>Eurotiomycetes</taxon>
        <taxon>Eurotiomycetidae</taxon>
        <taxon>Eurotiales</taxon>
        <taxon>Aspergillaceae</taxon>
        <taxon>Penicillium</taxon>
    </lineage>
</organism>
<protein>
    <recommendedName>
        <fullName evidence="6">Ferritin</fullName>
        <ecNumber evidence="6">1.16.3.1</ecNumber>
    </recommendedName>
</protein>
<dbReference type="GO" id="GO:0005737">
    <property type="term" value="C:cytoplasm"/>
    <property type="evidence" value="ECO:0007669"/>
    <property type="project" value="TreeGrafter"/>
</dbReference>
<evidence type="ECO:0000256" key="2">
    <source>
        <dbReference type="ARBA" id="ARBA00022434"/>
    </source>
</evidence>
<dbReference type="PANTHER" id="PTHR11431">
    <property type="entry name" value="FERRITIN"/>
    <property type="match status" value="1"/>
</dbReference>
<comment type="function">
    <text evidence="6">Stores iron in a soluble, non-toxic, readily available form. Important for iron homeostasis. Iron is taken up in the ferrous form and deposited as ferric hydroxides after oxidation.</text>
</comment>
<comment type="catalytic activity">
    <reaction evidence="6">
        <text>4 Fe(2+) + O2 + 4 H(+) = 4 Fe(3+) + 2 H2O</text>
        <dbReference type="Rhea" id="RHEA:11148"/>
        <dbReference type="ChEBI" id="CHEBI:15377"/>
        <dbReference type="ChEBI" id="CHEBI:15378"/>
        <dbReference type="ChEBI" id="CHEBI:15379"/>
        <dbReference type="ChEBI" id="CHEBI:29033"/>
        <dbReference type="ChEBI" id="CHEBI:29034"/>
        <dbReference type="EC" id="1.16.3.1"/>
    </reaction>
</comment>
<comment type="similarity">
    <text evidence="1 6">Belongs to the ferritin family.</text>
</comment>
<evidence type="ECO:0000256" key="6">
    <source>
        <dbReference type="RuleBase" id="RU361145"/>
    </source>
</evidence>
<dbReference type="InterPro" id="IPR001519">
    <property type="entry name" value="Ferritin"/>
</dbReference>
<dbReference type="RefSeq" id="XP_056508393.1">
    <property type="nucleotide sequence ID" value="XM_056658100.1"/>
</dbReference>
<dbReference type="InterPro" id="IPR012347">
    <property type="entry name" value="Ferritin-like"/>
</dbReference>
<dbReference type="GeneID" id="81397269"/>
<evidence type="ECO:0000313" key="8">
    <source>
        <dbReference type="EMBL" id="KAJ5086268.1"/>
    </source>
</evidence>
<evidence type="ECO:0000256" key="1">
    <source>
        <dbReference type="ARBA" id="ARBA00007513"/>
    </source>
</evidence>
<dbReference type="PROSITE" id="PS50905">
    <property type="entry name" value="FERRITIN_LIKE"/>
    <property type="match status" value="1"/>
</dbReference>
<dbReference type="GO" id="GO:0008198">
    <property type="term" value="F:ferrous iron binding"/>
    <property type="evidence" value="ECO:0007669"/>
    <property type="project" value="TreeGrafter"/>
</dbReference>
<keyword evidence="3 5" id="KW-0479">Metal-binding</keyword>
<evidence type="ECO:0000256" key="5">
    <source>
        <dbReference type="PIRSR" id="PIRSR601519-1"/>
    </source>
</evidence>
<dbReference type="InterPro" id="IPR009078">
    <property type="entry name" value="Ferritin-like_SF"/>
</dbReference>
<evidence type="ECO:0000259" key="7">
    <source>
        <dbReference type="PROSITE" id="PS50905"/>
    </source>
</evidence>
<dbReference type="Pfam" id="PF00210">
    <property type="entry name" value="Ferritin"/>
    <property type="match status" value="1"/>
</dbReference>
<comment type="caution">
    <text evidence="8">The sequence shown here is derived from an EMBL/GenBank/DDBJ whole genome shotgun (WGS) entry which is preliminary data.</text>
</comment>
<keyword evidence="6" id="KW-0560">Oxidoreductase</keyword>
<dbReference type="GO" id="GO:0004322">
    <property type="term" value="F:ferroxidase activity"/>
    <property type="evidence" value="ECO:0007669"/>
    <property type="project" value="UniProtKB-EC"/>
</dbReference>
<dbReference type="AlphaFoldDB" id="A0A9W9EQQ4"/>
<keyword evidence="4 5" id="KW-0408">Iron</keyword>
<dbReference type="GO" id="GO:0006826">
    <property type="term" value="P:iron ion transport"/>
    <property type="evidence" value="ECO:0007669"/>
    <property type="project" value="InterPro"/>
</dbReference>
<dbReference type="GO" id="GO:0006879">
    <property type="term" value="P:intracellular iron ion homeostasis"/>
    <property type="evidence" value="ECO:0007669"/>
    <property type="project" value="UniProtKB-KW"/>
</dbReference>
<dbReference type="EC" id="1.16.3.1" evidence="6"/>
<sequence length="395" mass="44674">MSHAEEARKVIGDLSKQNIDDLVRPSSLTEQLEESVRGHIHQELTSWMFYRKLAADCSRANVALHGFAMLWERSARECLIDMHWLEKYLVTRGGRCKPTNIEAPTCEFSDNPVEPVAPCKEAFLTEKQLLEDLERLCSLAEKSGESALTEAIQTRFLRKEAKHVKNLGDLLKQVARVSKTPGLGLHLLDMQLRNHKGVMPWTVLNDPDRHNEAVELGIGLMNSGPRVCVSHEDEEVIADIHRTLTGKSHPGHDYSELHSSFDKFLEEQVQGGKKRSNLGVCFQAVSTWGEGDGHADVKTVGTALWRTLTQQDIYEWTIQPWISRKKPQDGRPLIRDFSGVVHSGEIMLQMTWLCVGGTQELTLNQRSWTPGSWLLDLPADYRWPTLIVLGGHRLH</sequence>
<keyword evidence="9" id="KW-1185">Reference proteome</keyword>
<gene>
    <name evidence="8" type="ORF">NUU61_007575</name>
</gene>
<dbReference type="EMBL" id="JAPMSZ010000010">
    <property type="protein sequence ID" value="KAJ5086268.1"/>
    <property type="molecule type" value="Genomic_DNA"/>
</dbReference>
<evidence type="ECO:0000256" key="3">
    <source>
        <dbReference type="ARBA" id="ARBA00022723"/>
    </source>
</evidence>
<dbReference type="InterPro" id="IPR009040">
    <property type="entry name" value="Ferritin-like_diiron"/>
</dbReference>